<comment type="caution">
    <text evidence="1">The sequence shown here is derived from an EMBL/GenBank/DDBJ whole genome shotgun (WGS) entry which is preliminary data.</text>
</comment>
<evidence type="ECO:0000313" key="1">
    <source>
        <dbReference type="EMBL" id="KAJ0053904.1"/>
    </source>
</evidence>
<dbReference type="Proteomes" id="UP001163603">
    <property type="component" value="Chromosome 1"/>
</dbReference>
<keyword evidence="2" id="KW-1185">Reference proteome</keyword>
<reference evidence="2" key="1">
    <citation type="journal article" date="2023" name="G3 (Bethesda)">
        <title>Genome assembly and association tests identify interacting loci associated with vigor, precocity, and sex in interspecific pistachio rootstocks.</title>
        <authorList>
            <person name="Palmer W."/>
            <person name="Jacygrad E."/>
            <person name="Sagayaradj S."/>
            <person name="Cavanaugh K."/>
            <person name="Han R."/>
            <person name="Bertier L."/>
            <person name="Beede B."/>
            <person name="Kafkas S."/>
            <person name="Golino D."/>
            <person name="Preece J."/>
            <person name="Michelmore R."/>
        </authorList>
    </citation>
    <scope>NUCLEOTIDE SEQUENCE [LARGE SCALE GENOMIC DNA]</scope>
</reference>
<protein>
    <submittedName>
        <fullName evidence="1">Uncharacterized protein</fullName>
    </submittedName>
</protein>
<gene>
    <name evidence="1" type="ORF">Pint_02548</name>
</gene>
<proteinExistence type="predicted"/>
<accession>A0ACC0ZLL2</accession>
<organism evidence="1 2">
    <name type="scientific">Pistacia integerrima</name>
    <dbReference type="NCBI Taxonomy" id="434235"/>
    <lineage>
        <taxon>Eukaryota</taxon>
        <taxon>Viridiplantae</taxon>
        <taxon>Streptophyta</taxon>
        <taxon>Embryophyta</taxon>
        <taxon>Tracheophyta</taxon>
        <taxon>Spermatophyta</taxon>
        <taxon>Magnoliopsida</taxon>
        <taxon>eudicotyledons</taxon>
        <taxon>Gunneridae</taxon>
        <taxon>Pentapetalae</taxon>
        <taxon>rosids</taxon>
        <taxon>malvids</taxon>
        <taxon>Sapindales</taxon>
        <taxon>Anacardiaceae</taxon>
        <taxon>Pistacia</taxon>
    </lineage>
</organism>
<sequence>MPHTQKSFSACLCYVVTACLVYVFVACVCLFRLKPKSFDLKIQVFGSEYEILNVDSEEYSYICFIKYMKHCVVDENEVVQLYPDEEFKVEVELTLSRAIYLLNEDNYMNFIFQEYEIKCMRKIRVYVEVKPLEGLLEAPNQCENDSGSESPVRQTTDLDEGGVANELYSSDVSDDDRDNEVGQGGNWC</sequence>
<evidence type="ECO:0000313" key="2">
    <source>
        <dbReference type="Proteomes" id="UP001163603"/>
    </source>
</evidence>
<dbReference type="EMBL" id="CM047736">
    <property type="protein sequence ID" value="KAJ0053904.1"/>
    <property type="molecule type" value="Genomic_DNA"/>
</dbReference>
<name>A0ACC0ZLL2_9ROSI</name>